<dbReference type="Proteomes" id="UP000678499">
    <property type="component" value="Unassembled WGS sequence"/>
</dbReference>
<name>A0A7R9BZ00_9CRUS</name>
<dbReference type="AlphaFoldDB" id="A0A7R9BZ00"/>
<dbReference type="EMBL" id="OA886690">
    <property type="protein sequence ID" value="CAD7282994.1"/>
    <property type="molecule type" value="Genomic_DNA"/>
</dbReference>
<dbReference type="InterPro" id="IPR042779">
    <property type="entry name" value="MISP/MISP3-like"/>
</dbReference>
<proteinExistence type="predicted"/>
<reference evidence="1" key="1">
    <citation type="submission" date="2020-11" db="EMBL/GenBank/DDBJ databases">
        <authorList>
            <person name="Tran Van P."/>
        </authorList>
    </citation>
    <scope>NUCLEOTIDE SEQUENCE</scope>
</reference>
<dbReference type="PANTHER" id="PTHR18839">
    <property type="entry name" value="MITOTIC INTERACTOR AND SUBSTRATE OF PLK1 MISP FAMILY MEMBER"/>
    <property type="match status" value="1"/>
</dbReference>
<evidence type="ECO:0000313" key="2">
    <source>
        <dbReference type="Proteomes" id="UP000678499"/>
    </source>
</evidence>
<protein>
    <submittedName>
        <fullName evidence="1">Uncharacterized protein</fullName>
    </submittedName>
</protein>
<accession>A0A7R9BZ00</accession>
<keyword evidence="2" id="KW-1185">Reference proteome</keyword>
<sequence>MPRGSRYHVHEFAERFRAAEVGVRAPHKREQRAAPVLRSRVAGISPPTASGRVATSDQRLGSLALPHHLISLLSSTFLIPFGRVTRFRASLMPHTAVFIGTNGRVAGISPPTASGRVATSDQRLGSLALPHHLISLLSSTFLIPFGRVTRFRASLMPHTAVFIGTNGLTSPEIPSGGLGFLHQRTQSMDSVSSGHSSTPSNGVAHPSSGMALSASYADFYSKRRVTVKPLADPDDEEESSYKPLKETPMEREIRLAREREEELRRIRSFQASFQNAPKQEASPVIGDPQTKQIEQEKVSPVLSWDLSGKTEVVSESAYCPRSRMGSKAGCGQRRCKAGTLKRSDSSGFAKTKTKTFRFLSST</sequence>
<organism evidence="1">
    <name type="scientific">Notodromas monacha</name>
    <dbReference type="NCBI Taxonomy" id="399045"/>
    <lineage>
        <taxon>Eukaryota</taxon>
        <taxon>Metazoa</taxon>
        <taxon>Ecdysozoa</taxon>
        <taxon>Arthropoda</taxon>
        <taxon>Crustacea</taxon>
        <taxon>Oligostraca</taxon>
        <taxon>Ostracoda</taxon>
        <taxon>Podocopa</taxon>
        <taxon>Podocopida</taxon>
        <taxon>Cypridocopina</taxon>
        <taxon>Cypridoidea</taxon>
        <taxon>Cyprididae</taxon>
        <taxon>Notodromas</taxon>
    </lineage>
</organism>
<gene>
    <name evidence="1" type="ORF">NMOB1V02_LOCUS10612</name>
</gene>
<dbReference type="EMBL" id="CAJPEX010004653">
    <property type="protein sequence ID" value="CAG0923146.1"/>
    <property type="molecule type" value="Genomic_DNA"/>
</dbReference>
<dbReference type="PANTHER" id="PTHR18839:SF0">
    <property type="entry name" value="MITOTIC INTERACTOR AND SUBSTRATE OF PLK1 ISOFORM X1-RELATED"/>
    <property type="match status" value="1"/>
</dbReference>
<evidence type="ECO:0000313" key="1">
    <source>
        <dbReference type="EMBL" id="CAD7282994.1"/>
    </source>
</evidence>